<proteinExistence type="predicted"/>
<feature type="non-terminal residue" evidence="1">
    <location>
        <position position="1"/>
    </location>
</feature>
<dbReference type="EMBL" id="BKCJ010008895">
    <property type="protein sequence ID" value="GEU84446.1"/>
    <property type="molecule type" value="Genomic_DNA"/>
</dbReference>
<evidence type="ECO:0008006" key="2">
    <source>
        <dbReference type="Google" id="ProtNLM"/>
    </source>
</evidence>
<dbReference type="AlphaFoldDB" id="A0A6L2NDW4"/>
<comment type="caution">
    <text evidence="1">The sequence shown here is derived from an EMBL/GenBank/DDBJ whole genome shotgun (WGS) entry which is preliminary data.</text>
</comment>
<protein>
    <recommendedName>
        <fullName evidence="2">Pre-mRNA splicing Prp18-interacting factor</fullName>
    </recommendedName>
</protein>
<reference evidence="1" key="1">
    <citation type="journal article" date="2019" name="Sci. Rep.">
        <title>Draft genome of Tanacetum cinerariifolium, the natural source of mosquito coil.</title>
        <authorList>
            <person name="Yamashiro T."/>
            <person name="Shiraishi A."/>
            <person name="Satake H."/>
            <person name="Nakayama K."/>
        </authorList>
    </citation>
    <scope>NUCLEOTIDE SEQUENCE</scope>
</reference>
<organism evidence="1">
    <name type="scientific">Tanacetum cinerariifolium</name>
    <name type="common">Dalmatian daisy</name>
    <name type="synonym">Chrysanthemum cinerariifolium</name>
    <dbReference type="NCBI Taxonomy" id="118510"/>
    <lineage>
        <taxon>Eukaryota</taxon>
        <taxon>Viridiplantae</taxon>
        <taxon>Streptophyta</taxon>
        <taxon>Embryophyta</taxon>
        <taxon>Tracheophyta</taxon>
        <taxon>Spermatophyta</taxon>
        <taxon>Magnoliopsida</taxon>
        <taxon>eudicotyledons</taxon>
        <taxon>Gunneridae</taxon>
        <taxon>Pentapetalae</taxon>
        <taxon>asterids</taxon>
        <taxon>campanulids</taxon>
        <taxon>Asterales</taxon>
        <taxon>Asteraceae</taxon>
        <taxon>Asteroideae</taxon>
        <taxon>Anthemideae</taxon>
        <taxon>Anthemidinae</taxon>
        <taxon>Tanacetum</taxon>
    </lineage>
</organism>
<sequence>NNQNSVNDTLSIFENSSQSPLQINHHCCYGCVDSLEDIFFHQCTCEFCGKGAHYGYNFPPKVSVISNPEPCKNQTIDELPQTLPSFDPTCYSGDESLFTCDSSPNIVDYSPNVFNPPPQPPKYSYEFCGNDAYYGYDCPPQQKKEEEEKQIVKEQYWKIPICYDDDEDYTIAITPKEPGNSLCMGDEHLDTISTMESDEFIKSSVENLVLNPSESESEHECDVPACDDFTTFSNILFDVDKDFSSSDDQSFFDEDIPKKIYSNPLFDKEIISMKIDPHHFNAKSDLIQSLLNQDSSIISSSSKIDSLPGEFTGEVTLLKSPRINETDCDLEEETHLIKKLLYDNSSPRSPKEFISKNSDAAIESFSPFPILIEDSDSFTEEIDLSFTPDDPMSPSIEEDNYDSKRDILILEELLSNDSLSLPENESFHFDIPSSSRPPAKLPDGNSRILNVKVMGNISEHNVPMPRIMLTQPTLVPNQEKSPNLLFH</sequence>
<accession>A0A6L2NDW4</accession>
<name>A0A6L2NDW4_TANCI</name>
<evidence type="ECO:0000313" key="1">
    <source>
        <dbReference type="EMBL" id="GEU84446.1"/>
    </source>
</evidence>
<gene>
    <name evidence="1" type="ORF">Tci_056424</name>
</gene>